<feature type="transmembrane region" description="Helical" evidence="7">
    <location>
        <begin position="112"/>
        <end position="130"/>
    </location>
</feature>
<dbReference type="EMBL" id="AP018712">
    <property type="protein sequence ID" value="BBE31340.1"/>
    <property type="molecule type" value="Genomic_DNA"/>
</dbReference>
<dbReference type="GO" id="GO:0005886">
    <property type="term" value="C:plasma membrane"/>
    <property type="evidence" value="ECO:0007669"/>
    <property type="project" value="UniProtKB-SubCell"/>
</dbReference>
<comment type="similarity">
    <text evidence="2">Belongs to the chromate ion transporter (CHR) (TC 2.A.51) family.</text>
</comment>
<gene>
    <name evidence="8" type="ORF">OSSY52_14810</name>
</gene>
<keyword evidence="6 7" id="KW-0472">Membrane</keyword>
<keyword evidence="3" id="KW-1003">Cell membrane</keyword>
<dbReference type="KEGG" id="ocy:OSSY52_14810"/>
<keyword evidence="4 7" id="KW-0812">Transmembrane</keyword>
<dbReference type="RefSeq" id="WP_190613815.1">
    <property type="nucleotide sequence ID" value="NZ_AP018712.1"/>
</dbReference>
<organism evidence="8 9">
    <name type="scientific">Tepiditoga spiralis</name>
    <dbReference type="NCBI Taxonomy" id="2108365"/>
    <lineage>
        <taxon>Bacteria</taxon>
        <taxon>Thermotogati</taxon>
        <taxon>Thermotogota</taxon>
        <taxon>Thermotogae</taxon>
        <taxon>Petrotogales</taxon>
        <taxon>Petrotogaceae</taxon>
        <taxon>Tepiditoga</taxon>
    </lineage>
</organism>
<evidence type="ECO:0000256" key="5">
    <source>
        <dbReference type="ARBA" id="ARBA00022989"/>
    </source>
</evidence>
<keyword evidence="5 7" id="KW-1133">Transmembrane helix</keyword>
<evidence type="ECO:0000256" key="7">
    <source>
        <dbReference type="SAM" id="Phobius"/>
    </source>
</evidence>
<feature type="transmembrane region" description="Helical" evidence="7">
    <location>
        <begin position="68"/>
        <end position="91"/>
    </location>
</feature>
<accession>A0A7G1G4B7</accession>
<reference evidence="8 9" key="1">
    <citation type="submission" date="2018-06" db="EMBL/GenBank/DDBJ databases">
        <title>Genome sequencing of Oceanotoga sp. sy52.</title>
        <authorList>
            <person name="Mori K."/>
        </authorList>
    </citation>
    <scope>NUCLEOTIDE SEQUENCE [LARGE SCALE GENOMIC DNA]</scope>
    <source>
        <strain evidence="9">sy52</strain>
    </source>
</reference>
<feature type="transmembrane region" description="Helical" evidence="7">
    <location>
        <begin position="155"/>
        <end position="172"/>
    </location>
</feature>
<evidence type="ECO:0000256" key="3">
    <source>
        <dbReference type="ARBA" id="ARBA00022475"/>
    </source>
</evidence>
<keyword evidence="9" id="KW-1185">Reference proteome</keyword>
<evidence type="ECO:0000256" key="6">
    <source>
        <dbReference type="ARBA" id="ARBA00023136"/>
    </source>
</evidence>
<dbReference type="PANTHER" id="PTHR43663:SF1">
    <property type="entry name" value="CHROMATE TRANSPORTER"/>
    <property type="match status" value="1"/>
</dbReference>
<name>A0A7G1G4B7_9BACT</name>
<evidence type="ECO:0000256" key="1">
    <source>
        <dbReference type="ARBA" id="ARBA00004651"/>
    </source>
</evidence>
<protein>
    <submittedName>
        <fullName evidence="8">Chromate transporter</fullName>
    </submittedName>
</protein>
<sequence>MIKMLLIFFKIGFLSFGGGWTTVGLIREDLISNGYMTLDIFSNAISISQMTPGPIAINLATYVGYINFGFWGALLNTIFFLIPPILILYFFRLLQNNILKMNRNILMNSLKLGTAILISMTLISFLKPLFKEFDYRVVLIALTSYFLFNKTKINPAYTILLSGFVGIILFNFL</sequence>
<dbReference type="InterPro" id="IPR052518">
    <property type="entry name" value="CHR_Transporter"/>
</dbReference>
<evidence type="ECO:0000313" key="8">
    <source>
        <dbReference type="EMBL" id="BBE31340.1"/>
    </source>
</evidence>
<dbReference type="Pfam" id="PF02417">
    <property type="entry name" value="Chromate_transp"/>
    <property type="match status" value="1"/>
</dbReference>
<evidence type="ECO:0000256" key="4">
    <source>
        <dbReference type="ARBA" id="ARBA00022692"/>
    </source>
</evidence>
<proteinExistence type="inferred from homology"/>
<dbReference type="PANTHER" id="PTHR43663">
    <property type="entry name" value="CHROMATE TRANSPORT PROTEIN-RELATED"/>
    <property type="match status" value="1"/>
</dbReference>
<dbReference type="GO" id="GO:0015109">
    <property type="term" value="F:chromate transmembrane transporter activity"/>
    <property type="evidence" value="ECO:0007669"/>
    <property type="project" value="InterPro"/>
</dbReference>
<dbReference type="InterPro" id="IPR003370">
    <property type="entry name" value="Chromate_transpt"/>
</dbReference>
<comment type="subcellular location">
    <subcellularLocation>
        <location evidence="1">Cell membrane</location>
        <topology evidence="1">Multi-pass membrane protein</topology>
    </subcellularLocation>
</comment>
<dbReference type="Proteomes" id="UP000516361">
    <property type="component" value="Chromosome"/>
</dbReference>
<evidence type="ECO:0000313" key="9">
    <source>
        <dbReference type="Proteomes" id="UP000516361"/>
    </source>
</evidence>
<dbReference type="AlphaFoldDB" id="A0A7G1G4B7"/>
<dbReference type="InParanoid" id="A0A7G1G4B7"/>
<evidence type="ECO:0000256" key="2">
    <source>
        <dbReference type="ARBA" id="ARBA00005262"/>
    </source>
</evidence>